<accession>A0A8T2P2U6</accession>
<evidence type="ECO:0000256" key="1">
    <source>
        <dbReference type="SAM" id="MobiDB-lite"/>
    </source>
</evidence>
<feature type="region of interest" description="Disordered" evidence="1">
    <location>
        <begin position="611"/>
        <end position="664"/>
    </location>
</feature>
<dbReference type="EMBL" id="JAFBMS010000014">
    <property type="protein sequence ID" value="KAG9346895.1"/>
    <property type="molecule type" value="Genomic_DNA"/>
</dbReference>
<evidence type="ECO:0000313" key="2">
    <source>
        <dbReference type="EMBL" id="KAG9346895.1"/>
    </source>
</evidence>
<feature type="region of interest" description="Disordered" evidence="1">
    <location>
        <begin position="806"/>
        <end position="834"/>
    </location>
</feature>
<protein>
    <submittedName>
        <fullName evidence="2">Uncharacterized protein</fullName>
    </submittedName>
</protein>
<feature type="compositionally biased region" description="Basic residues" evidence="1">
    <location>
        <begin position="756"/>
        <end position="772"/>
    </location>
</feature>
<feature type="non-terminal residue" evidence="2">
    <location>
        <position position="1"/>
    </location>
</feature>
<feature type="compositionally biased region" description="Polar residues" evidence="1">
    <location>
        <begin position="75"/>
        <end position="89"/>
    </location>
</feature>
<feature type="region of interest" description="Disordered" evidence="1">
    <location>
        <begin position="386"/>
        <end position="412"/>
    </location>
</feature>
<comment type="caution">
    <text evidence="2">The sequence shown here is derived from an EMBL/GenBank/DDBJ whole genome shotgun (WGS) entry which is preliminary data.</text>
</comment>
<feature type="compositionally biased region" description="Acidic residues" evidence="1">
    <location>
        <begin position="611"/>
        <end position="620"/>
    </location>
</feature>
<evidence type="ECO:0000313" key="3">
    <source>
        <dbReference type="Proteomes" id="UP000824540"/>
    </source>
</evidence>
<feature type="region of interest" description="Disordered" evidence="1">
    <location>
        <begin position="684"/>
        <end position="788"/>
    </location>
</feature>
<keyword evidence="3" id="KW-1185">Reference proteome</keyword>
<feature type="region of interest" description="Disordered" evidence="1">
    <location>
        <begin position="1"/>
        <end position="168"/>
    </location>
</feature>
<feature type="compositionally biased region" description="Acidic residues" evidence="1">
    <location>
        <begin position="135"/>
        <end position="145"/>
    </location>
</feature>
<feature type="compositionally biased region" description="Basic and acidic residues" evidence="1">
    <location>
        <begin position="226"/>
        <end position="250"/>
    </location>
</feature>
<proteinExistence type="predicted"/>
<feature type="region of interest" description="Disordered" evidence="1">
    <location>
        <begin position="188"/>
        <end position="254"/>
    </location>
</feature>
<organism evidence="2 3">
    <name type="scientific">Albula glossodonta</name>
    <name type="common">roundjaw bonefish</name>
    <dbReference type="NCBI Taxonomy" id="121402"/>
    <lineage>
        <taxon>Eukaryota</taxon>
        <taxon>Metazoa</taxon>
        <taxon>Chordata</taxon>
        <taxon>Craniata</taxon>
        <taxon>Vertebrata</taxon>
        <taxon>Euteleostomi</taxon>
        <taxon>Actinopterygii</taxon>
        <taxon>Neopterygii</taxon>
        <taxon>Teleostei</taxon>
        <taxon>Albuliformes</taxon>
        <taxon>Albulidae</taxon>
        <taxon>Albula</taxon>
    </lineage>
</organism>
<feature type="compositionally biased region" description="Acidic residues" evidence="1">
    <location>
        <begin position="21"/>
        <end position="36"/>
    </location>
</feature>
<name>A0A8T2P2U6_9TELE</name>
<gene>
    <name evidence="2" type="ORF">JZ751_005822</name>
</gene>
<reference evidence="2" key="1">
    <citation type="thesis" date="2021" institute="BYU ScholarsArchive" country="Provo, UT, USA">
        <title>Applications of and Algorithms for Genome Assembly and Genomic Analyses with an Emphasis on Marine Teleosts.</title>
        <authorList>
            <person name="Pickett B.D."/>
        </authorList>
    </citation>
    <scope>NUCLEOTIDE SEQUENCE</scope>
    <source>
        <strain evidence="2">HI-2016</strain>
    </source>
</reference>
<feature type="compositionally biased region" description="Acidic residues" evidence="1">
    <location>
        <begin position="728"/>
        <end position="741"/>
    </location>
</feature>
<feature type="compositionally biased region" description="Basic and acidic residues" evidence="1">
    <location>
        <begin position="99"/>
        <end position="120"/>
    </location>
</feature>
<feature type="compositionally biased region" description="Polar residues" evidence="1">
    <location>
        <begin position="389"/>
        <end position="412"/>
    </location>
</feature>
<dbReference type="AlphaFoldDB" id="A0A8T2P2U6"/>
<sequence>LRHPRSRSKKLKTAEQGHGNEDEEEEEEEEEEDEEAADGRVTGTLQGPKVMKEPVRRAGRRAEPSGARTAFAEQGQPSDPLQLSGNRQTEASRKMCSVRRMERDSAARSTDPAERLHAPDHNPVPPKAAEQCSDLIDEEEEEGNVVEEPPVSPFGADQQPGSLACASSPAAVDVGVCGPLSLEVANQDHAIPTSAQSRSPLQPPSAVDDPITEAHTASPLPAMELSVRESDPSTKKGTHGDQADTTRDASDLSVADVEVGSYPETDTVTEGCDLPVVGDKVGSFPAALDSERVPAPSLDGAPQGVVIPAESAPPLLRPTAPGLDAQVTNQLVRNEMPSLTPELADENELLPPLLIQEMPSLTPAVSTETTPLGDPSAAPILHREVSLPPATSKSELNTTCTRPTEDPSSSVTLQTLRPQYDLPQTHPAAQQTESPALRASSPAAMANGFELQRSYPNPSCEASSINVALPLLAGNVAPPLSPTLRQSESFLTTPHSLLPQVVNDRDRRSEANGRSNTPAVTESVNLLTSGQFHSRPAGGVVSVCSEDGEGHCAESLSCDLKPFTAGIWDHLNSPEGPAVLIENVHPEIPVVLTEDKTMTYYTLNSPPDAMWAEEEEEESPDEIRSQGSGAESGVESVLSRAGSGAEPSIGLGVEPRGAGEGEADRHRMEMEAAEALTLCRELTTRGLGPRGPEGPWVHKGRSPQRASSSSARDCDSDSDLSVSTEGNDLSDPEAEEAELEPGEICTYPSRMAIKNGGKKTTKSWRHPLRKPTARAAPSAVKQQAASDEGECRWRVGVSEATPRPVASRYGSVIDPTRALSHSSNPDAGGPQAEPVSFFSLYLKR</sequence>
<dbReference type="Proteomes" id="UP000824540">
    <property type="component" value="Unassembled WGS sequence"/>
</dbReference>
<feature type="compositionally biased region" description="Basic and acidic residues" evidence="1">
    <location>
        <begin position="50"/>
        <end position="63"/>
    </location>
</feature>
<feature type="compositionally biased region" description="Basic residues" evidence="1">
    <location>
        <begin position="1"/>
        <end position="11"/>
    </location>
</feature>